<dbReference type="PANTHER" id="PTHR20967:SF0">
    <property type="entry name" value="PROHORMONE-4"/>
    <property type="match status" value="1"/>
</dbReference>
<dbReference type="InterPro" id="IPR023415">
    <property type="entry name" value="LDLR_class-A_CS"/>
</dbReference>
<evidence type="ECO:0000256" key="2">
    <source>
        <dbReference type="PROSITE-ProRule" id="PRU00124"/>
    </source>
</evidence>
<dbReference type="PANTHER" id="PTHR20967">
    <property type="entry name" value="PROHORMONE-4"/>
    <property type="match status" value="1"/>
</dbReference>
<reference evidence="4 5" key="1">
    <citation type="journal article" date="2019" name="Sci. Rep.">
        <title>Orb-weaving spider Araneus ventricosus genome elucidates the spidroin gene catalogue.</title>
        <authorList>
            <person name="Kono N."/>
            <person name="Nakamura H."/>
            <person name="Ohtoshi R."/>
            <person name="Moran D.A.P."/>
            <person name="Shinohara A."/>
            <person name="Yoshida Y."/>
            <person name="Fujiwara M."/>
            <person name="Mori M."/>
            <person name="Tomita M."/>
            <person name="Arakawa K."/>
        </authorList>
    </citation>
    <scope>NUCLEOTIDE SEQUENCE [LARGE SCALE GENOMIC DNA]</scope>
</reference>
<dbReference type="Pfam" id="PF00057">
    <property type="entry name" value="Ldl_recept_a"/>
    <property type="match status" value="1"/>
</dbReference>
<protein>
    <submittedName>
        <fullName evidence="4">Uncharacterized protein</fullName>
    </submittedName>
</protein>
<evidence type="ECO:0000256" key="3">
    <source>
        <dbReference type="SAM" id="MobiDB-lite"/>
    </source>
</evidence>
<dbReference type="Gene3D" id="2.40.128.620">
    <property type="match status" value="1"/>
</dbReference>
<dbReference type="SMART" id="SM00192">
    <property type="entry name" value="LDLa"/>
    <property type="match status" value="1"/>
</dbReference>
<dbReference type="OrthoDB" id="6239681at2759"/>
<organism evidence="4 5">
    <name type="scientific">Araneus ventricosus</name>
    <name type="common">Orbweaver spider</name>
    <name type="synonym">Epeira ventricosa</name>
    <dbReference type="NCBI Taxonomy" id="182803"/>
    <lineage>
        <taxon>Eukaryota</taxon>
        <taxon>Metazoa</taxon>
        <taxon>Ecdysozoa</taxon>
        <taxon>Arthropoda</taxon>
        <taxon>Chelicerata</taxon>
        <taxon>Arachnida</taxon>
        <taxon>Araneae</taxon>
        <taxon>Araneomorphae</taxon>
        <taxon>Entelegynae</taxon>
        <taxon>Araneoidea</taxon>
        <taxon>Araneidae</taxon>
        <taxon>Araneus</taxon>
    </lineage>
</organism>
<dbReference type="CDD" id="cd00112">
    <property type="entry name" value="LDLa"/>
    <property type="match status" value="1"/>
</dbReference>
<evidence type="ECO:0000256" key="1">
    <source>
        <dbReference type="ARBA" id="ARBA00023157"/>
    </source>
</evidence>
<dbReference type="EMBL" id="BGPR01009201">
    <property type="protein sequence ID" value="GBN38559.1"/>
    <property type="molecule type" value="Genomic_DNA"/>
</dbReference>
<dbReference type="InterPro" id="IPR002172">
    <property type="entry name" value="LDrepeatLR_classA_rpt"/>
</dbReference>
<feature type="compositionally biased region" description="Polar residues" evidence="3">
    <location>
        <begin position="114"/>
        <end position="125"/>
    </location>
</feature>
<dbReference type="SUPFAM" id="SSF57424">
    <property type="entry name" value="LDL receptor-like module"/>
    <property type="match status" value="1"/>
</dbReference>
<sequence length="125" mass="13507">MLLLPSSFLPVDLERCHPTQPFRCPGDKTICISIQYLCDGASDCPDGYDEDLRLCTAGPRWLNGKVLASKPESSRPSPLKIRRVLGLLHVKSYVGVKRPPSGVVGKFGEGVPDQVSSSSSDLTPP</sequence>
<dbReference type="InterPro" id="IPR053103">
    <property type="entry name" value="IDLSRF-like_peptide"/>
</dbReference>
<keyword evidence="1" id="KW-1015">Disulfide bond</keyword>
<accession>A0A4Y2NIP4</accession>
<gene>
    <name evidence="4" type="ORF">AVEN_9045_1</name>
</gene>
<dbReference type="AlphaFoldDB" id="A0A4Y2NIP4"/>
<feature type="region of interest" description="Disordered" evidence="3">
    <location>
        <begin position="105"/>
        <end position="125"/>
    </location>
</feature>
<keyword evidence="5" id="KW-1185">Reference proteome</keyword>
<name>A0A4Y2NIP4_ARAVE</name>
<dbReference type="PROSITE" id="PS50068">
    <property type="entry name" value="LDLRA_2"/>
    <property type="match status" value="1"/>
</dbReference>
<evidence type="ECO:0000313" key="5">
    <source>
        <dbReference type="Proteomes" id="UP000499080"/>
    </source>
</evidence>
<dbReference type="Proteomes" id="UP000499080">
    <property type="component" value="Unassembled WGS sequence"/>
</dbReference>
<proteinExistence type="predicted"/>
<comment type="caution">
    <text evidence="2">Lacks conserved residue(s) required for the propagation of feature annotation.</text>
</comment>
<evidence type="ECO:0000313" key="4">
    <source>
        <dbReference type="EMBL" id="GBN38559.1"/>
    </source>
</evidence>
<dbReference type="InterPro" id="IPR036055">
    <property type="entry name" value="LDL_receptor-like_sf"/>
</dbReference>
<dbReference type="PROSITE" id="PS01209">
    <property type="entry name" value="LDLRA_1"/>
    <property type="match status" value="1"/>
</dbReference>
<comment type="caution">
    <text evidence="4">The sequence shown here is derived from an EMBL/GenBank/DDBJ whole genome shotgun (WGS) entry which is preliminary data.</text>
</comment>